<dbReference type="InterPro" id="IPR050292">
    <property type="entry name" value="Glutamine_Synthetase"/>
</dbReference>
<dbReference type="AlphaFoldDB" id="A0A9R1WUS8"/>
<name>A0A9R1WUS8_LACSA</name>
<accession>A0A9R1WUS8</accession>
<dbReference type="Proteomes" id="UP000235145">
    <property type="component" value="Unassembled WGS sequence"/>
</dbReference>
<keyword evidence="2" id="KW-0963">Cytoplasm</keyword>
<organism evidence="3 4">
    <name type="scientific">Lactuca sativa</name>
    <name type="common">Garden lettuce</name>
    <dbReference type="NCBI Taxonomy" id="4236"/>
    <lineage>
        <taxon>Eukaryota</taxon>
        <taxon>Viridiplantae</taxon>
        <taxon>Streptophyta</taxon>
        <taxon>Embryophyta</taxon>
        <taxon>Tracheophyta</taxon>
        <taxon>Spermatophyta</taxon>
        <taxon>Magnoliopsida</taxon>
        <taxon>eudicotyledons</taxon>
        <taxon>Gunneridae</taxon>
        <taxon>Pentapetalae</taxon>
        <taxon>asterids</taxon>
        <taxon>campanulids</taxon>
        <taxon>Asterales</taxon>
        <taxon>Asteraceae</taxon>
        <taxon>Cichorioideae</taxon>
        <taxon>Cichorieae</taxon>
        <taxon>Lactucinae</taxon>
        <taxon>Lactuca</taxon>
    </lineage>
</organism>
<sequence>MKLGPILLWVGVDKAFGHDTIDANYKACLYVGININGINHEVMPDQWDFQKINEIARLVVSFDLKPIKVKFLEIKMFLSFLCKNEKYSLSMGMSDFEQVTGMASEFTPTTGIFR</sequence>
<dbReference type="PANTHER" id="PTHR20852:SF93">
    <property type="entry name" value="GLUTAMINE SYNTHETASE CYTOSOLIC ISOZYME 1-1"/>
    <property type="match status" value="1"/>
</dbReference>
<evidence type="ECO:0000313" key="4">
    <source>
        <dbReference type="Proteomes" id="UP000235145"/>
    </source>
</evidence>
<dbReference type="GO" id="GO:0005737">
    <property type="term" value="C:cytoplasm"/>
    <property type="evidence" value="ECO:0007669"/>
    <property type="project" value="UniProtKB-SubCell"/>
</dbReference>
<reference evidence="3 4" key="1">
    <citation type="journal article" date="2017" name="Nat. Commun.">
        <title>Genome assembly with in vitro proximity ligation data and whole-genome triplication in lettuce.</title>
        <authorList>
            <person name="Reyes-Chin-Wo S."/>
            <person name="Wang Z."/>
            <person name="Yang X."/>
            <person name="Kozik A."/>
            <person name="Arikit S."/>
            <person name="Song C."/>
            <person name="Xia L."/>
            <person name="Froenicke L."/>
            <person name="Lavelle D.O."/>
            <person name="Truco M.J."/>
            <person name="Xia R."/>
            <person name="Zhu S."/>
            <person name="Xu C."/>
            <person name="Xu H."/>
            <person name="Xu X."/>
            <person name="Cox K."/>
            <person name="Korf I."/>
            <person name="Meyers B.C."/>
            <person name="Michelmore R.W."/>
        </authorList>
    </citation>
    <scope>NUCLEOTIDE SEQUENCE [LARGE SCALE GENOMIC DNA]</scope>
    <source>
        <strain evidence="4">cv. Salinas</strain>
        <tissue evidence="3">Seedlings</tissue>
    </source>
</reference>
<dbReference type="EMBL" id="NBSK02000009">
    <property type="protein sequence ID" value="KAJ0187224.1"/>
    <property type="molecule type" value="Genomic_DNA"/>
</dbReference>
<dbReference type="Gene3D" id="3.30.590.10">
    <property type="entry name" value="Glutamine synthetase/guanido kinase, catalytic domain"/>
    <property type="match status" value="1"/>
</dbReference>
<gene>
    <name evidence="3" type="ORF">LSAT_V11C900470840</name>
</gene>
<proteinExistence type="predicted"/>
<dbReference type="PANTHER" id="PTHR20852">
    <property type="entry name" value="GLUTAMINE SYNTHETASE"/>
    <property type="match status" value="1"/>
</dbReference>
<dbReference type="GO" id="GO:0003824">
    <property type="term" value="F:catalytic activity"/>
    <property type="evidence" value="ECO:0007669"/>
    <property type="project" value="InterPro"/>
</dbReference>
<comment type="subcellular location">
    <subcellularLocation>
        <location evidence="1">Cytoplasm</location>
    </subcellularLocation>
</comment>
<comment type="caution">
    <text evidence="3">The sequence shown here is derived from an EMBL/GenBank/DDBJ whole genome shotgun (WGS) entry which is preliminary data.</text>
</comment>
<protein>
    <submittedName>
        <fullName evidence="3">Uncharacterized protein</fullName>
    </submittedName>
</protein>
<evidence type="ECO:0000313" key="3">
    <source>
        <dbReference type="EMBL" id="KAJ0187224.1"/>
    </source>
</evidence>
<evidence type="ECO:0000256" key="2">
    <source>
        <dbReference type="ARBA" id="ARBA00022490"/>
    </source>
</evidence>
<evidence type="ECO:0000256" key="1">
    <source>
        <dbReference type="ARBA" id="ARBA00004496"/>
    </source>
</evidence>
<dbReference type="SUPFAM" id="SSF55931">
    <property type="entry name" value="Glutamine synthetase/guanido kinase"/>
    <property type="match status" value="1"/>
</dbReference>
<dbReference type="InterPro" id="IPR014746">
    <property type="entry name" value="Gln_synth/guanido_kin_cat_dom"/>
</dbReference>
<keyword evidence="4" id="KW-1185">Reference proteome</keyword>